<reference evidence="7 8" key="1">
    <citation type="journal article" date="2017" name="Antonie Van Leeuwenhoek">
        <title>Phylogenomic resolution of the bacterial genus Pantoea and its relationship with Erwinia and Tatumella.</title>
        <authorList>
            <person name="Palmer M."/>
            <person name="Steenkamp E.T."/>
            <person name="Coetzee M.P."/>
            <person name="Chan W.Y."/>
            <person name="van Zyl E."/>
            <person name="De Maayer P."/>
            <person name="Coutinho T.A."/>
            <person name="Blom J."/>
            <person name="Smits T.H."/>
            <person name="Duffy B."/>
            <person name="Venter S.N."/>
        </authorList>
    </citation>
    <scope>NUCLEOTIDE SEQUENCE [LARGE SCALE GENOMIC DNA]</scope>
    <source>
        <strain evidence="7 8">LMG 26275</strain>
    </source>
</reference>
<evidence type="ECO:0000256" key="4">
    <source>
        <dbReference type="ARBA" id="ARBA00023136"/>
    </source>
</evidence>
<feature type="transmembrane region" description="Helical" evidence="5">
    <location>
        <begin position="102"/>
        <end position="124"/>
    </location>
</feature>
<protein>
    <recommendedName>
        <fullName evidence="6">Major facilitator superfamily (MFS) profile domain-containing protein</fullName>
    </recommendedName>
</protein>
<feature type="transmembrane region" description="Helical" evidence="5">
    <location>
        <begin position="306"/>
        <end position="329"/>
    </location>
</feature>
<dbReference type="EMBL" id="MLFR01000037">
    <property type="protein sequence ID" value="ORM66595.1"/>
    <property type="molecule type" value="Genomic_DNA"/>
</dbReference>
<feature type="transmembrane region" description="Helical" evidence="5">
    <location>
        <begin position="136"/>
        <end position="155"/>
    </location>
</feature>
<gene>
    <name evidence="7" type="ORF">HA51_23490</name>
</gene>
<comment type="caution">
    <text evidence="7">The sequence shown here is derived from an EMBL/GenBank/DDBJ whole genome shotgun (WGS) entry which is preliminary data.</text>
</comment>
<evidence type="ECO:0000313" key="8">
    <source>
        <dbReference type="Proteomes" id="UP000193558"/>
    </source>
</evidence>
<feature type="transmembrane region" description="Helical" evidence="5">
    <location>
        <begin position="370"/>
        <end position="390"/>
    </location>
</feature>
<comment type="subcellular location">
    <subcellularLocation>
        <location evidence="1">Membrane</location>
        <topology evidence="1">Multi-pass membrane protein</topology>
    </subcellularLocation>
</comment>
<dbReference type="GO" id="GO:0046943">
    <property type="term" value="F:carboxylic acid transmembrane transporter activity"/>
    <property type="evidence" value="ECO:0007669"/>
    <property type="project" value="TreeGrafter"/>
</dbReference>
<feature type="transmembrane region" description="Helical" evidence="5">
    <location>
        <begin position="48"/>
        <end position="69"/>
    </location>
</feature>
<feature type="transmembrane region" description="Helical" evidence="5">
    <location>
        <begin position="161"/>
        <end position="184"/>
    </location>
</feature>
<evidence type="ECO:0000313" key="7">
    <source>
        <dbReference type="EMBL" id="ORM66595.1"/>
    </source>
</evidence>
<feature type="transmembrane region" description="Helical" evidence="5">
    <location>
        <begin position="76"/>
        <end position="96"/>
    </location>
</feature>
<name>A0A1X1CQA1_9GAMM</name>
<feature type="transmembrane region" description="Helical" evidence="5">
    <location>
        <begin position="341"/>
        <end position="364"/>
    </location>
</feature>
<feature type="transmembrane region" description="Helical" evidence="5">
    <location>
        <begin position="247"/>
        <end position="271"/>
    </location>
</feature>
<accession>A0A1X1CQA1</accession>
<evidence type="ECO:0000256" key="2">
    <source>
        <dbReference type="ARBA" id="ARBA00022692"/>
    </source>
</evidence>
<keyword evidence="3 5" id="KW-1133">Transmembrane helix</keyword>
<dbReference type="PIRSF" id="PIRSF002808">
    <property type="entry name" value="Hexose_phosphate_transp"/>
    <property type="match status" value="1"/>
</dbReference>
<dbReference type="PANTHER" id="PTHR23508">
    <property type="entry name" value="CARBOXYLIC ACID TRANSPORTER PROTEIN HOMOLOG"/>
    <property type="match status" value="1"/>
</dbReference>
<dbReference type="PROSITE" id="PS50850">
    <property type="entry name" value="MFS"/>
    <property type="match status" value="1"/>
</dbReference>
<dbReference type="GO" id="GO:0005886">
    <property type="term" value="C:plasma membrane"/>
    <property type="evidence" value="ECO:0007669"/>
    <property type="project" value="TreeGrafter"/>
</dbReference>
<keyword evidence="4 5" id="KW-0472">Membrane</keyword>
<dbReference type="Pfam" id="PF07690">
    <property type="entry name" value="MFS_1"/>
    <property type="match status" value="1"/>
</dbReference>
<proteinExistence type="predicted"/>
<sequence>MNTDTRKMILVTVLCGLGYMMYSVDRMTVSSAIGLIAGDFGLGKAESGILLSSFFFGFIVFLFIAGIIADKLSGKPVLILGLMMFSLATLLTGVAGSFTSLIFYRVMTGIGEGIFWPAASLEVANVTSEKQRTTVMSLYWMGYPIGGFLGTWMGAMLGPIFGWRVVFYVAGAMGMLVALLYLVLVKNDRKPAELIARQAAEKVPLKMLFRHAPVLLMAAFYFVLLAGWWIVLLWAPSYLMQVKNLSIGTAGTIASLLGITGALGGFVLGRYCDKGDFKRRRTLLMSITFVSGLVMAAMALNLSVPLVIVLVLILGFLGYPITPIVLSLTAELVPPSLRGSAIGFVMNMGMAAGGISPIVAGYYAQHYTLQPVWLAASLVILCSSVVLLGVRRLPVATSKNAQDVMPSGHLAKH</sequence>
<evidence type="ECO:0000256" key="3">
    <source>
        <dbReference type="ARBA" id="ARBA00022989"/>
    </source>
</evidence>
<dbReference type="InterPro" id="IPR020846">
    <property type="entry name" value="MFS_dom"/>
</dbReference>
<dbReference type="OrthoDB" id="7066727at2"/>
<dbReference type="InterPro" id="IPR000849">
    <property type="entry name" value="Sugar_P_transporter"/>
</dbReference>
<dbReference type="SUPFAM" id="SSF103473">
    <property type="entry name" value="MFS general substrate transporter"/>
    <property type="match status" value="1"/>
</dbReference>
<evidence type="ECO:0000256" key="5">
    <source>
        <dbReference type="SAM" id="Phobius"/>
    </source>
</evidence>
<dbReference type="PANTHER" id="PTHR23508:SF10">
    <property type="entry name" value="CARBOXYLIC ACID TRANSPORTER PROTEIN HOMOLOG"/>
    <property type="match status" value="1"/>
</dbReference>
<evidence type="ECO:0000259" key="6">
    <source>
        <dbReference type="PROSITE" id="PS50850"/>
    </source>
</evidence>
<evidence type="ECO:0000256" key="1">
    <source>
        <dbReference type="ARBA" id="ARBA00004141"/>
    </source>
</evidence>
<feature type="domain" description="Major facilitator superfamily (MFS) profile" evidence="6">
    <location>
        <begin position="11"/>
        <end position="394"/>
    </location>
</feature>
<dbReference type="InterPro" id="IPR036259">
    <property type="entry name" value="MFS_trans_sf"/>
</dbReference>
<feature type="transmembrane region" description="Helical" evidence="5">
    <location>
        <begin position="214"/>
        <end position="235"/>
    </location>
</feature>
<keyword evidence="2 5" id="KW-0812">Transmembrane</keyword>
<dbReference type="AlphaFoldDB" id="A0A1X1CQA1"/>
<organism evidence="7 8">
    <name type="scientific">Pantoea rwandensis</name>
    <dbReference type="NCBI Taxonomy" id="1076550"/>
    <lineage>
        <taxon>Bacteria</taxon>
        <taxon>Pseudomonadati</taxon>
        <taxon>Pseudomonadota</taxon>
        <taxon>Gammaproteobacteria</taxon>
        <taxon>Enterobacterales</taxon>
        <taxon>Erwiniaceae</taxon>
        <taxon>Pantoea</taxon>
    </lineage>
</organism>
<dbReference type="Gene3D" id="1.20.1250.20">
    <property type="entry name" value="MFS general substrate transporter like domains"/>
    <property type="match status" value="2"/>
</dbReference>
<dbReference type="InterPro" id="IPR011701">
    <property type="entry name" value="MFS"/>
</dbReference>
<dbReference type="Proteomes" id="UP000193558">
    <property type="component" value="Unassembled WGS sequence"/>
</dbReference>
<feature type="transmembrane region" description="Helical" evidence="5">
    <location>
        <begin position="283"/>
        <end position="300"/>
    </location>
</feature>
<dbReference type="RefSeq" id="WP_084937608.1">
    <property type="nucleotide sequence ID" value="NZ_MLFR01000037.1"/>
</dbReference>